<dbReference type="GO" id="GO:0005737">
    <property type="term" value="C:cytoplasm"/>
    <property type="evidence" value="ECO:0007669"/>
    <property type="project" value="TreeGrafter"/>
</dbReference>
<dbReference type="SUPFAM" id="SSF47203">
    <property type="entry name" value="Acyl-CoA dehydrogenase C-terminal domain-like"/>
    <property type="match status" value="1"/>
</dbReference>
<dbReference type="SUPFAM" id="SSF56645">
    <property type="entry name" value="Acyl-CoA dehydrogenase NM domain-like"/>
    <property type="match status" value="1"/>
</dbReference>
<dbReference type="InterPro" id="IPR037069">
    <property type="entry name" value="AcylCoA_DH/ox_N_sf"/>
</dbReference>
<dbReference type="Gene3D" id="1.10.540.10">
    <property type="entry name" value="Acyl-CoA dehydrogenase/oxidase, N-terminal domain"/>
    <property type="match status" value="1"/>
</dbReference>
<dbReference type="KEGG" id="mmc:Mmcs_2605"/>
<dbReference type="AlphaFoldDB" id="A0A5Q5BK77"/>
<protein>
    <submittedName>
        <fullName evidence="5">Acyl-CoA dehydrogenase, type 2-like protein</fullName>
    </submittedName>
</protein>
<evidence type="ECO:0000313" key="5">
    <source>
        <dbReference type="EMBL" id="ABG08713.1"/>
    </source>
</evidence>
<dbReference type="Pfam" id="PF08028">
    <property type="entry name" value="Acyl-CoA_dh_2"/>
    <property type="match status" value="1"/>
</dbReference>
<organism evidence="5">
    <name type="scientific">Mycobacterium sp. (strain MCS)</name>
    <dbReference type="NCBI Taxonomy" id="164756"/>
    <lineage>
        <taxon>Bacteria</taxon>
        <taxon>Bacillati</taxon>
        <taxon>Actinomycetota</taxon>
        <taxon>Actinomycetes</taxon>
        <taxon>Mycobacteriales</taxon>
        <taxon>Mycobacteriaceae</taxon>
        <taxon>Mycobacterium</taxon>
    </lineage>
</organism>
<sequence>MTVTTQRTSTLADRVRDILPGISARADEAERIRKVPVQNVDALREIGFFRAFVPAKYDGLSVLPSEFGEATRVLATACPSTAWACGLMAVHAHTVANYSPVLQEEVWGSDPDTLICSSVAPMGQPTKVDGGIRLTGDFSWSSGSEHAHWIIVGMMMPGSSEAPEPHFAIVPRSDFEIKDTWFAMGLKGTGSQDISIKDVFVPEYRLETLISLNIGTATGFGTHDAPVYRLPWQPVFALNFSAVNLGASEALRDLYPARLSTRVRAYTGAKVGETAPALMRLAESTHELDAARSLLESDWRAMDSRANSTDPTTPDEMAGWRSNQAYITRLAVRAADRLFDASGGSAVRDENPMQRYWRDLHTGAAHTYSDYDIAAQVYGAHLAAVQPQEGLF</sequence>
<evidence type="ECO:0000256" key="1">
    <source>
        <dbReference type="ARBA" id="ARBA00022630"/>
    </source>
</evidence>
<keyword evidence="2" id="KW-0274">FAD</keyword>
<gene>
    <name evidence="5" type="ordered locus">Mmcs_2605</name>
</gene>
<dbReference type="GO" id="GO:0003995">
    <property type="term" value="F:acyl-CoA dehydrogenase activity"/>
    <property type="evidence" value="ECO:0007669"/>
    <property type="project" value="TreeGrafter"/>
</dbReference>
<dbReference type="PIRSF" id="PIRSF016578">
    <property type="entry name" value="HsaA"/>
    <property type="match status" value="1"/>
</dbReference>
<keyword evidence="3" id="KW-0560">Oxidoreductase</keyword>
<evidence type="ECO:0000259" key="4">
    <source>
        <dbReference type="Pfam" id="PF08028"/>
    </source>
</evidence>
<evidence type="ECO:0000256" key="2">
    <source>
        <dbReference type="ARBA" id="ARBA00022827"/>
    </source>
</evidence>
<dbReference type="GO" id="GO:0050660">
    <property type="term" value="F:flavin adenine dinucleotide binding"/>
    <property type="evidence" value="ECO:0007669"/>
    <property type="project" value="InterPro"/>
</dbReference>
<proteinExistence type="predicted"/>
<dbReference type="PANTHER" id="PTHR48083">
    <property type="entry name" value="MEDIUM-CHAIN SPECIFIC ACYL-COA DEHYDROGENASE, MITOCHONDRIAL-RELATED"/>
    <property type="match status" value="1"/>
</dbReference>
<dbReference type="InterPro" id="IPR013107">
    <property type="entry name" value="Acyl-CoA_DH_C"/>
</dbReference>
<accession>A0A5Q5BK77</accession>
<dbReference type="InterPro" id="IPR046373">
    <property type="entry name" value="Acyl-CoA_Oxase/DH_mid-dom_sf"/>
</dbReference>
<keyword evidence="1" id="KW-0285">Flavoprotein</keyword>
<feature type="domain" description="Acyl-CoA dehydrogenase C-terminal" evidence="4">
    <location>
        <begin position="240"/>
        <end position="368"/>
    </location>
</feature>
<dbReference type="EMBL" id="CP000384">
    <property type="protein sequence ID" value="ABG08713.1"/>
    <property type="molecule type" value="Genomic_DNA"/>
</dbReference>
<dbReference type="GO" id="GO:0033539">
    <property type="term" value="P:fatty acid beta-oxidation using acyl-CoA dehydrogenase"/>
    <property type="evidence" value="ECO:0007669"/>
    <property type="project" value="TreeGrafter"/>
</dbReference>
<dbReference type="InterPro" id="IPR036250">
    <property type="entry name" value="AcylCo_DH-like_C"/>
</dbReference>
<evidence type="ECO:0000256" key="3">
    <source>
        <dbReference type="ARBA" id="ARBA00023002"/>
    </source>
</evidence>
<dbReference type="InterPro" id="IPR050741">
    <property type="entry name" value="Acyl-CoA_dehydrogenase"/>
</dbReference>
<dbReference type="PANTHER" id="PTHR48083:SF19">
    <property type="entry name" value="FLAVIN-DEPENDENT MONOOXYGENASE, OXYGENASE SUBUNIT HSAA"/>
    <property type="match status" value="1"/>
</dbReference>
<dbReference type="Gene3D" id="2.40.110.10">
    <property type="entry name" value="Butyryl-CoA Dehydrogenase, subunit A, domain 2"/>
    <property type="match status" value="1"/>
</dbReference>
<dbReference type="GO" id="GO:0016712">
    <property type="term" value="F:oxidoreductase activity, acting on paired donors, with incorporation or reduction of molecular oxygen, reduced flavin or flavoprotein as one donor, and incorporation of one atom of oxygen"/>
    <property type="evidence" value="ECO:0007669"/>
    <property type="project" value="TreeGrafter"/>
</dbReference>
<name>A0A5Q5BK77_MYCSS</name>
<reference evidence="5" key="1">
    <citation type="submission" date="2006-06" db="EMBL/GenBank/DDBJ databases">
        <title>Complete sequence of chromosome of Mycobacterium sp. MCS.</title>
        <authorList>
            <consortium name="US DOE Joint Genome Institute"/>
            <person name="Copeland A."/>
            <person name="Lucas S."/>
            <person name="Lapidus A."/>
            <person name="Barry K."/>
            <person name="Detter J.C."/>
            <person name="Glavina del Rio T."/>
            <person name="Hammon N."/>
            <person name="Israni S."/>
            <person name="Dalin E."/>
            <person name="Tice H."/>
            <person name="Pitluck S."/>
            <person name="Martinez M."/>
            <person name="Schmutz J."/>
            <person name="Larimer F."/>
            <person name="Land M."/>
            <person name="Hauser L."/>
            <person name="Kyrpides N."/>
            <person name="Kim E."/>
            <person name="Miller C.D."/>
            <person name="Hughes J.E."/>
            <person name="Anderson A.J."/>
            <person name="Sims R.C."/>
            <person name="Richardson P."/>
        </authorList>
    </citation>
    <scope>NUCLEOTIDE SEQUENCE [LARGE SCALE GENOMIC DNA]</scope>
    <source>
        <strain evidence="5">MCS</strain>
    </source>
</reference>
<dbReference type="InterPro" id="IPR009100">
    <property type="entry name" value="AcylCoA_DH/oxidase_NM_dom_sf"/>
</dbReference>
<dbReference type="Gene3D" id="1.20.140.10">
    <property type="entry name" value="Butyryl-CoA Dehydrogenase, subunit A, domain 3"/>
    <property type="match status" value="1"/>
</dbReference>